<keyword evidence="11" id="KW-1185">Reference proteome</keyword>
<dbReference type="Gene3D" id="3.40.50.620">
    <property type="entry name" value="HUPs"/>
    <property type="match status" value="1"/>
</dbReference>
<reference evidence="10 11" key="1">
    <citation type="submission" date="2019-07" db="EMBL/GenBank/DDBJ databases">
        <title>Genomic Encyclopedia of Type Strains, Phase IV (KMG-IV): sequencing the most valuable type-strain genomes for metagenomic binning, comparative biology and taxonomic classification.</title>
        <authorList>
            <person name="Goeker M."/>
        </authorList>
    </citation>
    <scope>NUCLEOTIDE SEQUENCE [LARGE SCALE GENOMIC DNA]</scope>
    <source>
        <strain evidence="10 11">DSM 44831</strain>
    </source>
</reference>
<dbReference type="InterPro" id="IPR033738">
    <property type="entry name" value="AsnB_N"/>
</dbReference>
<evidence type="ECO:0000256" key="6">
    <source>
        <dbReference type="ARBA" id="ARBA00022888"/>
    </source>
</evidence>
<protein>
    <recommendedName>
        <fullName evidence="3">asparagine synthase (glutamine-hydrolyzing)</fullName>
        <ecNumber evidence="3">6.3.5.4</ecNumber>
    </recommendedName>
</protein>
<evidence type="ECO:0000259" key="9">
    <source>
        <dbReference type="PROSITE" id="PS51278"/>
    </source>
</evidence>
<dbReference type="Proteomes" id="UP000798951">
    <property type="component" value="Unassembled WGS sequence"/>
</dbReference>
<dbReference type="SUPFAM" id="SSF56235">
    <property type="entry name" value="N-terminal nucleophile aminohydrolases (Ntn hydrolases)"/>
    <property type="match status" value="1"/>
</dbReference>
<dbReference type="InterPro" id="IPR051786">
    <property type="entry name" value="ASN_synthetase/amidase"/>
</dbReference>
<name>A0ABQ6YFX2_9NOCA</name>
<comment type="caution">
    <text evidence="10">The sequence shown here is derived from an EMBL/GenBank/DDBJ whole genome shotgun (WGS) entry which is preliminary data.</text>
</comment>
<keyword evidence="5" id="KW-0067">ATP-binding</keyword>
<dbReference type="PANTHER" id="PTHR43284">
    <property type="entry name" value="ASPARAGINE SYNTHETASE (GLUTAMINE-HYDROLYZING)"/>
    <property type="match status" value="1"/>
</dbReference>
<dbReference type="NCBIfam" id="TIGR01536">
    <property type="entry name" value="asn_synth_AEB"/>
    <property type="match status" value="1"/>
</dbReference>
<gene>
    <name evidence="10" type="ORF">FNL39_11199</name>
</gene>
<dbReference type="InterPro" id="IPR014729">
    <property type="entry name" value="Rossmann-like_a/b/a_fold"/>
</dbReference>
<keyword evidence="7" id="KW-0315">Glutamine amidotransferase</keyword>
<accession>A0ABQ6YFX2</accession>
<dbReference type="CDD" id="cd01991">
    <property type="entry name" value="Asn_synthase_B_C"/>
    <property type="match status" value="1"/>
</dbReference>
<dbReference type="InterPro" id="IPR006426">
    <property type="entry name" value="Asn_synth_AEB"/>
</dbReference>
<evidence type="ECO:0000256" key="3">
    <source>
        <dbReference type="ARBA" id="ARBA00012737"/>
    </source>
</evidence>
<evidence type="ECO:0000256" key="4">
    <source>
        <dbReference type="ARBA" id="ARBA00022741"/>
    </source>
</evidence>
<keyword evidence="6" id="KW-0028">Amino-acid biosynthesis</keyword>
<dbReference type="EC" id="6.3.5.4" evidence="3"/>
<dbReference type="Pfam" id="PF13537">
    <property type="entry name" value="GATase_7"/>
    <property type="match status" value="1"/>
</dbReference>
<evidence type="ECO:0000256" key="8">
    <source>
        <dbReference type="ARBA" id="ARBA00048741"/>
    </source>
</evidence>
<organism evidence="10 11">
    <name type="scientific">Nocardia caishijiensis</name>
    <dbReference type="NCBI Taxonomy" id="184756"/>
    <lineage>
        <taxon>Bacteria</taxon>
        <taxon>Bacillati</taxon>
        <taxon>Actinomycetota</taxon>
        <taxon>Actinomycetes</taxon>
        <taxon>Mycobacteriales</taxon>
        <taxon>Nocardiaceae</taxon>
        <taxon>Nocardia</taxon>
    </lineage>
</organism>
<evidence type="ECO:0000256" key="7">
    <source>
        <dbReference type="ARBA" id="ARBA00022962"/>
    </source>
</evidence>
<dbReference type="InterPro" id="IPR029055">
    <property type="entry name" value="Ntn_hydrolases_N"/>
</dbReference>
<feature type="domain" description="Glutamine amidotransferase type-2" evidence="9">
    <location>
        <begin position="56"/>
        <end position="281"/>
    </location>
</feature>
<dbReference type="SUPFAM" id="SSF52402">
    <property type="entry name" value="Adenine nucleotide alpha hydrolases-like"/>
    <property type="match status" value="1"/>
</dbReference>
<dbReference type="CDD" id="cd00712">
    <property type="entry name" value="AsnB"/>
    <property type="match status" value="1"/>
</dbReference>
<evidence type="ECO:0000313" key="10">
    <source>
        <dbReference type="EMBL" id="KAF0842518.1"/>
    </source>
</evidence>
<sequence length="712" mass="79959">MPSPGDESMVRTLKYNAMSRTTLHCNSGESPVLIPARRSSAPTALHPRDEVADTVCGLLGFLTADAATTEVVDQVYDALHCQRHRGPDEKGTWHDDHMIFGFNRLSIIDIEHSHQPLRWGPADNPQRYAMTFNGEIYNYLELREQLAAEHGPEFPEGKIFATDGDGESIVAAFHFWGPEAVRKLRGMFAFAIWDTETQELFLARDPFGIKPLFYATGPGGTAFASEKKSVLELLSPLGLSDELDPRALEHYTVLQYVPEPESLHKNIRRLESGTYATVRVGQEPKATRYFRPDFRVRPFAQGAEQARYAEIAAALEDSVAKHMRADVTVGSFLSGGIDSTAIAALAMRHNPKLITFTTGFEREGYSEVDVAAESAELIGARHIVKVVSPAEFAAAIPEIVWYLDDPVADPALVPLYFVAKEARKHVKVVLSGEGADELFGGYTIYREPLSLKPFEYLPAGVRKLVGKLGDRIPDGKRGKSLLQRGSLTLEDRYYGNARSFNDAQLRSVLREFRPEWTHQDVTAPIYAQSRGWDPVARMQHLDLFTWLRGDILVKADKMTMANSLELRVPFLDNEVMRVAQGVPYDQKITKETSKYALRQALDGIVPDHVLNRAKLGFPVPLRHWLRGTELYDWAETQIAESQTDHLLNKQAVLQMLRDHKAGVSDHSRRLWTLLVFMVWHGIFVEDRIKPEIQEPTYPVRPASPNIQPDVSA</sequence>
<dbReference type="Pfam" id="PF00733">
    <property type="entry name" value="Asn_synthase"/>
    <property type="match status" value="1"/>
</dbReference>
<evidence type="ECO:0000256" key="2">
    <source>
        <dbReference type="ARBA" id="ARBA00005752"/>
    </source>
</evidence>
<dbReference type="Gene3D" id="3.60.20.10">
    <property type="entry name" value="Glutamine Phosphoribosylpyrophosphate, subunit 1, domain 1"/>
    <property type="match status" value="1"/>
</dbReference>
<dbReference type="EMBL" id="VMSD01000011">
    <property type="protein sequence ID" value="KAF0842518.1"/>
    <property type="molecule type" value="Genomic_DNA"/>
</dbReference>
<keyword evidence="4" id="KW-0547">Nucleotide-binding</keyword>
<dbReference type="PIRSF" id="PIRSF001589">
    <property type="entry name" value="Asn_synthetase_glu-h"/>
    <property type="match status" value="1"/>
</dbReference>
<dbReference type="PANTHER" id="PTHR43284:SF1">
    <property type="entry name" value="ASPARAGINE SYNTHETASE"/>
    <property type="match status" value="1"/>
</dbReference>
<keyword evidence="6" id="KW-0061">Asparagine biosynthesis</keyword>
<dbReference type="PROSITE" id="PS51278">
    <property type="entry name" value="GATASE_TYPE_2"/>
    <property type="match status" value="1"/>
</dbReference>
<evidence type="ECO:0000313" key="11">
    <source>
        <dbReference type="Proteomes" id="UP000798951"/>
    </source>
</evidence>
<evidence type="ECO:0000256" key="5">
    <source>
        <dbReference type="ARBA" id="ARBA00022840"/>
    </source>
</evidence>
<dbReference type="InterPro" id="IPR001962">
    <property type="entry name" value="Asn_synthase"/>
</dbReference>
<comment type="similarity">
    <text evidence="2">Belongs to the asparagine synthetase family.</text>
</comment>
<dbReference type="InterPro" id="IPR017932">
    <property type="entry name" value="GATase_2_dom"/>
</dbReference>
<evidence type="ECO:0000256" key="1">
    <source>
        <dbReference type="ARBA" id="ARBA00005187"/>
    </source>
</evidence>
<comment type="pathway">
    <text evidence="1">Amino-acid biosynthesis; L-asparagine biosynthesis; L-asparagine from L-aspartate (L-Gln route): step 1/1.</text>
</comment>
<proteinExistence type="inferred from homology"/>
<comment type="catalytic activity">
    <reaction evidence="8">
        <text>L-aspartate + L-glutamine + ATP + H2O = L-asparagine + L-glutamate + AMP + diphosphate + H(+)</text>
        <dbReference type="Rhea" id="RHEA:12228"/>
        <dbReference type="ChEBI" id="CHEBI:15377"/>
        <dbReference type="ChEBI" id="CHEBI:15378"/>
        <dbReference type="ChEBI" id="CHEBI:29985"/>
        <dbReference type="ChEBI" id="CHEBI:29991"/>
        <dbReference type="ChEBI" id="CHEBI:30616"/>
        <dbReference type="ChEBI" id="CHEBI:33019"/>
        <dbReference type="ChEBI" id="CHEBI:58048"/>
        <dbReference type="ChEBI" id="CHEBI:58359"/>
        <dbReference type="ChEBI" id="CHEBI:456215"/>
        <dbReference type="EC" id="6.3.5.4"/>
    </reaction>
</comment>